<keyword evidence="7" id="KW-1185">Reference proteome</keyword>
<name>A0ABP9MST7_9GAMM</name>
<keyword evidence="4 5" id="KW-0472">Membrane</keyword>
<feature type="transmembrane region" description="Helical" evidence="5">
    <location>
        <begin position="58"/>
        <end position="75"/>
    </location>
</feature>
<evidence type="ECO:0000313" key="6">
    <source>
        <dbReference type="EMBL" id="GAA5101194.1"/>
    </source>
</evidence>
<dbReference type="RefSeq" id="WP_345667776.1">
    <property type="nucleotide sequence ID" value="NZ_BAABKE010000005.1"/>
</dbReference>
<evidence type="ECO:0000313" key="7">
    <source>
        <dbReference type="Proteomes" id="UP001500631"/>
    </source>
</evidence>
<evidence type="ECO:0000256" key="3">
    <source>
        <dbReference type="ARBA" id="ARBA00022989"/>
    </source>
</evidence>
<comment type="caution">
    <text evidence="6">The sequence shown here is derived from an EMBL/GenBank/DDBJ whole genome shotgun (WGS) entry which is preliminary data.</text>
</comment>
<dbReference type="Pfam" id="PF04279">
    <property type="entry name" value="IspA"/>
    <property type="match status" value="1"/>
</dbReference>
<protein>
    <submittedName>
        <fullName evidence="6">Septation protein A</fullName>
    </submittedName>
</protein>
<evidence type="ECO:0000256" key="5">
    <source>
        <dbReference type="SAM" id="Phobius"/>
    </source>
</evidence>
<feature type="transmembrane region" description="Helical" evidence="5">
    <location>
        <begin position="31"/>
        <end position="51"/>
    </location>
</feature>
<keyword evidence="1" id="KW-1003">Cell membrane</keyword>
<keyword evidence="2 5" id="KW-0812">Transmembrane</keyword>
<feature type="transmembrane region" description="Helical" evidence="5">
    <location>
        <begin position="129"/>
        <end position="150"/>
    </location>
</feature>
<organism evidence="6 7">
    <name type="scientific">Wohlfahrtiimonas larvae</name>
    <dbReference type="NCBI Taxonomy" id="1157986"/>
    <lineage>
        <taxon>Bacteria</taxon>
        <taxon>Pseudomonadati</taxon>
        <taxon>Pseudomonadota</taxon>
        <taxon>Gammaproteobacteria</taxon>
        <taxon>Cardiobacteriales</taxon>
        <taxon>Ignatzschineriaceae</taxon>
        <taxon>Wohlfahrtiimonas</taxon>
    </lineage>
</organism>
<feature type="transmembrane region" description="Helical" evidence="5">
    <location>
        <begin position="156"/>
        <end position="179"/>
    </location>
</feature>
<accession>A0ABP9MST7</accession>
<dbReference type="PANTHER" id="PTHR36917:SF1">
    <property type="entry name" value="INNER MEMBRANE-SPANNING PROTEIN YCIB"/>
    <property type="match status" value="1"/>
</dbReference>
<evidence type="ECO:0000256" key="4">
    <source>
        <dbReference type="ARBA" id="ARBA00023136"/>
    </source>
</evidence>
<dbReference type="Proteomes" id="UP001500631">
    <property type="component" value="Unassembled WGS sequence"/>
</dbReference>
<dbReference type="InterPro" id="IPR006008">
    <property type="entry name" value="YciB"/>
</dbReference>
<dbReference type="PANTHER" id="PTHR36917">
    <property type="entry name" value="INTRACELLULAR SEPTATION PROTEIN A-RELATED"/>
    <property type="match status" value="1"/>
</dbReference>
<dbReference type="EMBL" id="BAABKE010000005">
    <property type="protein sequence ID" value="GAA5101194.1"/>
    <property type="molecule type" value="Genomic_DNA"/>
</dbReference>
<sequence length="197" mass="22433">MGKFNIPQTALGLTSVAFLLAFFFGGKDLIYATKVLLVSGLVAAVACAVFWRQTNWKTWGMLGSLLVFSGLTVYFDNEAFIKWRPTVINAVLCIALLIMYYSKTMPFKYLFAKHLELDLPDSVWLRQNIIWTVYFFISGLINTALVVFEISNEGWVIYKTIIGPILATLFSVIMIANLYRESKRYRALAEKRENLGE</sequence>
<keyword evidence="3 5" id="KW-1133">Transmembrane helix</keyword>
<feature type="transmembrane region" description="Helical" evidence="5">
    <location>
        <begin position="7"/>
        <end position="25"/>
    </location>
</feature>
<evidence type="ECO:0000256" key="1">
    <source>
        <dbReference type="ARBA" id="ARBA00022475"/>
    </source>
</evidence>
<proteinExistence type="predicted"/>
<evidence type="ECO:0000256" key="2">
    <source>
        <dbReference type="ARBA" id="ARBA00022692"/>
    </source>
</evidence>
<gene>
    <name evidence="6" type="ORF">GCM10023338_16730</name>
</gene>
<reference evidence="7" key="1">
    <citation type="journal article" date="2019" name="Int. J. Syst. Evol. Microbiol.">
        <title>The Global Catalogue of Microorganisms (GCM) 10K type strain sequencing project: providing services to taxonomists for standard genome sequencing and annotation.</title>
        <authorList>
            <consortium name="The Broad Institute Genomics Platform"/>
            <consortium name="The Broad Institute Genome Sequencing Center for Infectious Disease"/>
            <person name="Wu L."/>
            <person name="Ma J."/>
        </authorList>
    </citation>
    <scope>NUCLEOTIDE SEQUENCE [LARGE SCALE GENOMIC DNA]</scope>
    <source>
        <strain evidence="7">JCM 18424</strain>
    </source>
</reference>
<feature type="transmembrane region" description="Helical" evidence="5">
    <location>
        <begin position="81"/>
        <end position="101"/>
    </location>
</feature>